<accession>A0A4Z2HEE3</accession>
<comment type="caution">
    <text evidence="1">The sequence shown here is derived from an EMBL/GenBank/DDBJ whole genome shotgun (WGS) entry which is preliminary data.</text>
</comment>
<evidence type="ECO:0000313" key="1">
    <source>
        <dbReference type="EMBL" id="TNN63655.1"/>
    </source>
</evidence>
<dbReference type="EMBL" id="SRLO01000268">
    <property type="protein sequence ID" value="TNN63655.1"/>
    <property type="molecule type" value="Genomic_DNA"/>
</dbReference>
<evidence type="ECO:0000313" key="2">
    <source>
        <dbReference type="Proteomes" id="UP000314294"/>
    </source>
</evidence>
<reference evidence="1 2" key="1">
    <citation type="submission" date="2019-03" db="EMBL/GenBank/DDBJ databases">
        <title>First draft genome of Liparis tanakae, snailfish: a comprehensive survey of snailfish specific genes.</title>
        <authorList>
            <person name="Kim W."/>
            <person name="Song I."/>
            <person name="Jeong J.-H."/>
            <person name="Kim D."/>
            <person name="Kim S."/>
            <person name="Ryu S."/>
            <person name="Song J.Y."/>
            <person name="Lee S.K."/>
        </authorList>
    </citation>
    <scope>NUCLEOTIDE SEQUENCE [LARGE SCALE GENOMIC DNA]</scope>
    <source>
        <tissue evidence="1">Muscle</tissue>
    </source>
</reference>
<proteinExistence type="predicted"/>
<dbReference type="AlphaFoldDB" id="A0A4Z2HEE3"/>
<name>A0A4Z2HEE3_9TELE</name>
<keyword evidence="2" id="KW-1185">Reference proteome</keyword>
<dbReference type="Proteomes" id="UP000314294">
    <property type="component" value="Unassembled WGS sequence"/>
</dbReference>
<protein>
    <submittedName>
        <fullName evidence="1">Uncharacterized protein</fullName>
    </submittedName>
</protein>
<sequence>MSQLDRRLCSKEDGIGKEHCYINLCSETIFLSASIGITTNVYVDFGIGTLPTTTRPIQFKDGSVTWRHKLG</sequence>
<organism evidence="1 2">
    <name type="scientific">Liparis tanakae</name>
    <name type="common">Tanaka's snailfish</name>
    <dbReference type="NCBI Taxonomy" id="230148"/>
    <lineage>
        <taxon>Eukaryota</taxon>
        <taxon>Metazoa</taxon>
        <taxon>Chordata</taxon>
        <taxon>Craniata</taxon>
        <taxon>Vertebrata</taxon>
        <taxon>Euteleostomi</taxon>
        <taxon>Actinopterygii</taxon>
        <taxon>Neopterygii</taxon>
        <taxon>Teleostei</taxon>
        <taxon>Neoteleostei</taxon>
        <taxon>Acanthomorphata</taxon>
        <taxon>Eupercaria</taxon>
        <taxon>Perciformes</taxon>
        <taxon>Cottioidei</taxon>
        <taxon>Cottales</taxon>
        <taxon>Liparidae</taxon>
        <taxon>Liparis</taxon>
    </lineage>
</organism>
<gene>
    <name evidence="1" type="ORF">EYF80_026073</name>
</gene>